<evidence type="ECO:0000313" key="12">
    <source>
        <dbReference type="Proteomes" id="UP000007307"/>
    </source>
</evidence>
<keyword evidence="7 9" id="KW-0460">Magnesium</keyword>
<sequence length="291" mass="31092">MQEWRCRQLASFPPRCSSGNGSSVDPLRTKIMGVLNVTPDSFSDGGKFFNSESAVGHAARLIADGAAVIDVGGESSAPGATAISQEEEWNRLSGVLPQVVNMAHSSGVEVSVDTRNARTAAGALALGVDYVNDVGGLMDPEMLSTVAHSSAKIIIMHNFGIPVSIARPKLDMPEQLVEEIIEWFHAKVSALVSAGVDKQRIILDPGIGFGKSHKCSWYIIKNVSHFKVLGFPICIGHSRKSMFSAISAEPESRDFPTAVVSAFLLNQGVEFIRVHNVSLCKTALTVAGMLM</sequence>
<comment type="pathway">
    <text evidence="3 9">Cofactor biosynthesis; tetrahydrofolate biosynthesis; 7,8-dihydrofolate from 2-amino-4-hydroxy-6-hydroxymethyl-7,8-dihydropteridine diphosphate and 4-aminobenzoate: step 1/2.</text>
</comment>
<dbReference type="InterPro" id="IPR045031">
    <property type="entry name" value="DHP_synth-like"/>
</dbReference>
<evidence type="ECO:0000256" key="7">
    <source>
        <dbReference type="ARBA" id="ARBA00022842"/>
    </source>
</evidence>
<accession>B9KJ88</accession>
<dbReference type="PROSITE" id="PS00793">
    <property type="entry name" value="DHPS_2"/>
    <property type="match status" value="1"/>
</dbReference>
<comment type="cofactor">
    <cofactor evidence="2 9">
        <name>Mg(2+)</name>
        <dbReference type="ChEBI" id="CHEBI:18420"/>
    </cofactor>
</comment>
<evidence type="ECO:0000256" key="6">
    <source>
        <dbReference type="ARBA" id="ARBA00022723"/>
    </source>
</evidence>
<dbReference type="eggNOG" id="COG0294">
    <property type="taxonomic scope" value="Bacteria"/>
</dbReference>
<keyword evidence="8 9" id="KW-0289">Folate biosynthesis</keyword>
<dbReference type="EC" id="2.5.1.15" evidence="4 9"/>
<dbReference type="NCBIfam" id="TIGR01496">
    <property type="entry name" value="DHPS"/>
    <property type="match status" value="1"/>
</dbReference>
<dbReference type="EMBL" id="CP001079">
    <property type="protein sequence ID" value="ACM49550.1"/>
    <property type="molecule type" value="Genomic_DNA"/>
</dbReference>
<reference evidence="11 12" key="1">
    <citation type="journal article" date="2009" name="BMC Genomics">
        <title>Conservation in the face of diversity: multistrain analysis of an intracellular bacterium.</title>
        <authorList>
            <person name="Dark M.J."/>
            <person name="Herndon D.R."/>
            <person name="Kappmeyer L.S."/>
            <person name="Gonzales M.P."/>
            <person name="Nordeen E."/>
            <person name="Palmer G.H."/>
            <person name="Knowles D.P. Jr."/>
            <person name="Brayton K.A."/>
        </authorList>
    </citation>
    <scope>NUCLEOTIDE SEQUENCE [LARGE SCALE GENOMIC DNA]</scope>
    <source>
        <strain evidence="11 12">Florida</strain>
    </source>
</reference>
<gene>
    <name evidence="11" type="primary">folP</name>
    <name evidence="11" type="ordered locus">AMF_714</name>
</gene>
<name>B9KJ88_ANAMF</name>
<dbReference type="Proteomes" id="UP000007307">
    <property type="component" value="Chromosome"/>
</dbReference>
<protein>
    <recommendedName>
        <fullName evidence="4 9">Dihydropteroate synthase</fullName>
        <shortName evidence="9">DHPS</shortName>
        <ecNumber evidence="4 9">2.5.1.15</ecNumber>
    </recommendedName>
    <alternativeName>
        <fullName evidence="9">Dihydropteroate pyrophosphorylase</fullName>
    </alternativeName>
</protein>
<dbReference type="InterPro" id="IPR000489">
    <property type="entry name" value="Pterin-binding_dom"/>
</dbReference>
<dbReference type="InterPro" id="IPR011005">
    <property type="entry name" value="Dihydropteroate_synth-like_sf"/>
</dbReference>
<dbReference type="PANTHER" id="PTHR20941:SF1">
    <property type="entry name" value="FOLIC ACID SYNTHESIS PROTEIN FOL1"/>
    <property type="match status" value="1"/>
</dbReference>
<dbReference type="AlphaFoldDB" id="B9KJ88"/>
<dbReference type="GO" id="GO:0046656">
    <property type="term" value="P:folic acid biosynthetic process"/>
    <property type="evidence" value="ECO:0007669"/>
    <property type="project" value="UniProtKB-KW"/>
</dbReference>
<evidence type="ECO:0000259" key="10">
    <source>
        <dbReference type="PROSITE" id="PS50972"/>
    </source>
</evidence>
<dbReference type="HOGENOM" id="CLU_008023_0_2_5"/>
<feature type="domain" description="Pterin-binding" evidence="10">
    <location>
        <begin position="29"/>
        <end position="285"/>
    </location>
</feature>
<comment type="similarity">
    <text evidence="9">Belongs to the DHPS family.</text>
</comment>
<keyword evidence="6 9" id="KW-0479">Metal-binding</keyword>
<keyword evidence="5 9" id="KW-0808">Transferase</keyword>
<dbReference type="InterPro" id="IPR006390">
    <property type="entry name" value="DHP_synth_dom"/>
</dbReference>
<evidence type="ECO:0000256" key="4">
    <source>
        <dbReference type="ARBA" id="ARBA00012458"/>
    </source>
</evidence>
<evidence type="ECO:0000313" key="11">
    <source>
        <dbReference type="EMBL" id="ACM49550.1"/>
    </source>
</evidence>
<evidence type="ECO:0000256" key="8">
    <source>
        <dbReference type="ARBA" id="ARBA00022909"/>
    </source>
</evidence>
<dbReference type="Pfam" id="PF00809">
    <property type="entry name" value="Pterin_bind"/>
    <property type="match status" value="1"/>
</dbReference>
<dbReference type="GO" id="GO:0004156">
    <property type="term" value="F:dihydropteroate synthase activity"/>
    <property type="evidence" value="ECO:0007669"/>
    <property type="project" value="UniProtKB-EC"/>
</dbReference>
<dbReference type="PROSITE" id="PS00792">
    <property type="entry name" value="DHPS_1"/>
    <property type="match status" value="1"/>
</dbReference>
<keyword evidence="12" id="KW-1185">Reference proteome</keyword>
<dbReference type="UniPathway" id="UPA00077">
    <property type="reaction ID" value="UER00156"/>
</dbReference>
<dbReference type="GO" id="GO:0046872">
    <property type="term" value="F:metal ion binding"/>
    <property type="evidence" value="ECO:0007669"/>
    <property type="project" value="UniProtKB-KW"/>
</dbReference>
<evidence type="ECO:0000256" key="3">
    <source>
        <dbReference type="ARBA" id="ARBA00004763"/>
    </source>
</evidence>
<evidence type="ECO:0000256" key="1">
    <source>
        <dbReference type="ARBA" id="ARBA00000012"/>
    </source>
</evidence>
<evidence type="ECO:0000256" key="2">
    <source>
        <dbReference type="ARBA" id="ARBA00001946"/>
    </source>
</evidence>
<proteinExistence type="inferred from homology"/>
<evidence type="ECO:0000256" key="9">
    <source>
        <dbReference type="RuleBase" id="RU361205"/>
    </source>
</evidence>
<dbReference type="CDD" id="cd00739">
    <property type="entry name" value="DHPS"/>
    <property type="match status" value="1"/>
</dbReference>
<comment type="function">
    <text evidence="9">Catalyzes the condensation of para-aminobenzoate (pABA) with 6-hydroxymethyl-7,8-dihydropterin diphosphate (DHPt-PP) to form 7,8-dihydropteroate (H2Pte), the immediate precursor of folate derivatives.</text>
</comment>
<organism evidence="11 12">
    <name type="scientific">Anaplasma marginale (strain Florida)</name>
    <dbReference type="NCBI Taxonomy" id="320483"/>
    <lineage>
        <taxon>Bacteria</taxon>
        <taxon>Pseudomonadati</taxon>
        <taxon>Pseudomonadota</taxon>
        <taxon>Alphaproteobacteria</taxon>
        <taxon>Rickettsiales</taxon>
        <taxon>Anaplasmataceae</taxon>
        <taxon>Anaplasma</taxon>
    </lineage>
</organism>
<dbReference type="PROSITE" id="PS50972">
    <property type="entry name" value="PTERIN_BINDING"/>
    <property type="match status" value="1"/>
</dbReference>
<dbReference type="STRING" id="320483.AMF_714"/>
<dbReference type="GO" id="GO:0046654">
    <property type="term" value="P:tetrahydrofolate biosynthetic process"/>
    <property type="evidence" value="ECO:0007669"/>
    <property type="project" value="UniProtKB-UniPathway"/>
</dbReference>
<dbReference type="GO" id="GO:0005829">
    <property type="term" value="C:cytosol"/>
    <property type="evidence" value="ECO:0007669"/>
    <property type="project" value="TreeGrafter"/>
</dbReference>
<dbReference type="Gene3D" id="3.20.20.20">
    <property type="entry name" value="Dihydropteroate synthase-like"/>
    <property type="match status" value="1"/>
</dbReference>
<dbReference type="PANTHER" id="PTHR20941">
    <property type="entry name" value="FOLATE SYNTHESIS PROTEINS"/>
    <property type="match status" value="1"/>
</dbReference>
<evidence type="ECO:0000256" key="5">
    <source>
        <dbReference type="ARBA" id="ARBA00022679"/>
    </source>
</evidence>
<dbReference type="KEGG" id="amf:AMF_714"/>
<dbReference type="SUPFAM" id="SSF51717">
    <property type="entry name" value="Dihydropteroate synthetase-like"/>
    <property type="match status" value="1"/>
</dbReference>
<comment type="catalytic activity">
    <reaction evidence="1">
        <text>(7,8-dihydropterin-6-yl)methyl diphosphate + 4-aminobenzoate = 7,8-dihydropteroate + diphosphate</text>
        <dbReference type="Rhea" id="RHEA:19949"/>
        <dbReference type="ChEBI" id="CHEBI:17836"/>
        <dbReference type="ChEBI" id="CHEBI:17839"/>
        <dbReference type="ChEBI" id="CHEBI:33019"/>
        <dbReference type="ChEBI" id="CHEBI:72950"/>
        <dbReference type="EC" id="2.5.1.15"/>
    </reaction>
</comment>